<accession>G7WMZ5</accession>
<proteinExistence type="predicted"/>
<evidence type="ECO:0000313" key="1">
    <source>
        <dbReference type="EMBL" id="AET64560.1"/>
    </source>
</evidence>
<dbReference type="RefSeq" id="WP_014586745.1">
    <property type="nucleotide sequence ID" value="NC_017527.1"/>
</dbReference>
<dbReference type="AlphaFoldDB" id="G7WMZ5"/>
<organism evidence="1 2">
    <name type="scientific">Methanothrix harundinacea (strain 6Ac)</name>
    <name type="common">Methanosaeta harundinacea</name>
    <dbReference type="NCBI Taxonomy" id="1110509"/>
    <lineage>
        <taxon>Archaea</taxon>
        <taxon>Methanobacteriati</taxon>
        <taxon>Methanobacteriota</taxon>
        <taxon>Stenosarchaea group</taxon>
        <taxon>Methanomicrobia</taxon>
        <taxon>Methanotrichales</taxon>
        <taxon>Methanotrichaceae</taxon>
        <taxon>Methanothrix</taxon>
    </lineage>
</organism>
<keyword evidence="2" id="KW-1185">Reference proteome</keyword>
<dbReference type="Proteomes" id="UP000005877">
    <property type="component" value="Chromosome"/>
</dbReference>
<name>G7WMZ5_METH6</name>
<evidence type="ECO:0000313" key="2">
    <source>
        <dbReference type="Proteomes" id="UP000005877"/>
    </source>
</evidence>
<dbReference type="KEGG" id="mhi:Mhar_1193"/>
<gene>
    <name evidence="1" type="ordered locus">Mhar_1193</name>
</gene>
<dbReference type="HOGENOM" id="CLU_1922792_0_0_2"/>
<dbReference type="STRING" id="1110509.Mhar_1193"/>
<sequence>MMLKTAIASILLGCLLTCGMVAGENAPIVSEEAKELAIISIEGYSQVQDAAIIQDDYTLSLALIVGWSTSEKYGKELGDNFVRLVKTFSPDDPPGKEIGEGIYNYIIGVYYPDESELALGAKVSYADHITW</sequence>
<protein>
    <submittedName>
        <fullName evidence="1">Uncharacterized protein</fullName>
    </submittedName>
</protein>
<dbReference type="GeneID" id="41009178"/>
<dbReference type="EMBL" id="CP003117">
    <property type="protein sequence ID" value="AET64560.1"/>
    <property type="molecule type" value="Genomic_DNA"/>
</dbReference>
<reference evidence="1 2" key="1">
    <citation type="journal article" date="2012" name="PLoS ONE">
        <title>The genome characteristics and predicted function of methyl-group oxidation pathway in the obligate aceticlastic methanogens, Methanosaeta spp.</title>
        <authorList>
            <person name="Zhu J."/>
            <person name="Zheng H."/>
            <person name="Ai G."/>
            <person name="Zhang G."/>
            <person name="Liu D."/>
            <person name="Liu X."/>
            <person name="Dong X."/>
        </authorList>
    </citation>
    <scope>NUCLEOTIDE SEQUENCE [LARGE SCALE GENOMIC DNA]</scope>
    <source>
        <strain evidence="1 2">6Ac</strain>
    </source>
</reference>